<dbReference type="EMBL" id="NPEX01000985">
    <property type="protein sequence ID" value="RAI30808.1"/>
    <property type="molecule type" value="Genomic_DNA"/>
</dbReference>
<dbReference type="Proteomes" id="UP000249130">
    <property type="component" value="Unassembled WGS sequence"/>
</dbReference>
<feature type="non-terminal residue" evidence="1">
    <location>
        <position position="75"/>
    </location>
</feature>
<keyword evidence="2" id="KW-1185">Reference proteome</keyword>
<proteinExistence type="predicted"/>
<organism evidence="1 2">
    <name type="scientific">Rhodoplanes roseus</name>
    <dbReference type="NCBI Taxonomy" id="29409"/>
    <lineage>
        <taxon>Bacteria</taxon>
        <taxon>Pseudomonadati</taxon>
        <taxon>Pseudomonadota</taxon>
        <taxon>Alphaproteobacteria</taxon>
        <taxon>Hyphomicrobiales</taxon>
        <taxon>Nitrobacteraceae</taxon>
        <taxon>Rhodoplanes</taxon>
    </lineage>
</organism>
<dbReference type="AlphaFoldDB" id="A0A327K650"/>
<accession>A0A327K650</accession>
<evidence type="ECO:0000313" key="2">
    <source>
        <dbReference type="Proteomes" id="UP000249130"/>
    </source>
</evidence>
<gene>
    <name evidence="1" type="ORF">CH341_32975</name>
</gene>
<comment type="caution">
    <text evidence="1">The sequence shown here is derived from an EMBL/GenBank/DDBJ whole genome shotgun (WGS) entry which is preliminary data.</text>
</comment>
<protein>
    <submittedName>
        <fullName evidence="1">Uncharacterized protein</fullName>
    </submittedName>
</protein>
<reference evidence="1 2" key="1">
    <citation type="submission" date="2017-07" db="EMBL/GenBank/DDBJ databases">
        <title>Draft Genome Sequences of Select Purple Nonsulfur Bacteria.</title>
        <authorList>
            <person name="Lasarre B."/>
            <person name="Mckinlay J.B."/>
        </authorList>
    </citation>
    <scope>NUCLEOTIDE SEQUENCE [LARGE SCALE GENOMIC DNA]</scope>
    <source>
        <strain evidence="1 2">DSM 5909</strain>
    </source>
</reference>
<evidence type="ECO:0000313" key="1">
    <source>
        <dbReference type="EMBL" id="RAI30808.1"/>
    </source>
</evidence>
<name>A0A327K650_9BRAD</name>
<sequence>MRSEAVERATFAAGRLQETGLQDKEGSFSAEENVALKTILAMPDVFRIEVFNRAGDRVRELSDAAGGTEIAPIGR</sequence>